<feature type="region of interest" description="Disordered" evidence="4">
    <location>
        <begin position="371"/>
        <end position="393"/>
    </location>
</feature>
<keyword evidence="3" id="KW-0804">Transcription</keyword>
<dbReference type="InterPro" id="IPR028082">
    <property type="entry name" value="Peripla_BP_I"/>
</dbReference>
<evidence type="ECO:0000256" key="1">
    <source>
        <dbReference type="ARBA" id="ARBA00023015"/>
    </source>
</evidence>
<dbReference type="Gene3D" id="1.10.10.10">
    <property type="entry name" value="Winged helix-like DNA-binding domain superfamily/Winged helix DNA-binding domain"/>
    <property type="match status" value="1"/>
</dbReference>
<dbReference type="CDD" id="cd07377">
    <property type="entry name" value="WHTH_GntR"/>
    <property type="match status" value="1"/>
</dbReference>
<dbReference type="PANTHER" id="PTHR30146">
    <property type="entry name" value="LACI-RELATED TRANSCRIPTIONAL REPRESSOR"/>
    <property type="match status" value="1"/>
</dbReference>
<dbReference type="PANTHER" id="PTHR30146:SF155">
    <property type="entry name" value="ALANINE RACEMASE"/>
    <property type="match status" value="1"/>
</dbReference>
<dbReference type="InterPro" id="IPR036390">
    <property type="entry name" value="WH_DNA-bd_sf"/>
</dbReference>
<dbReference type="SUPFAM" id="SSF46785">
    <property type="entry name" value="Winged helix' DNA-binding domain"/>
    <property type="match status" value="1"/>
</dbReference>
<feature type="domain" description="HTH gntR-type" evidence="5">
    <location>
        <begin position="12"/>
        <end position="80"/>
    </location>
</feature>
<dbReference type="Proteomes" id="UP001622594">
    <property type="component" value="Chromosome"/>
</dbReference>
<gene>
    <name evidence="6" type="ORF">OG814_04465</name>
</gene>
<evidence type="ECO:0000313" key="7">
    <source>
        <dbReference type="Proteomes" id="UP001622594"/>
    </source>
</evidence>
<protein>
    <submittedName>
        <fullName evidence="6">Substrate-binding domain-containing protein</fullName>
    </submittedName>
</protein>
<evidence type="ECO:0000259" key="5">
    <source>
        <dbReference type="PROSITE" id="PS50949"/>
    </source>
</evidence>
<dbReference type="Gene3D" id="3.40.50.2300">
    <property type="match status" value="2"/>
</dbReference>
<dbReference type="Pfam" id="PF00392">
    <property type="entry name" value="GntR"/>
    <property type="match status" value="1"/>
</dbReference>
<dbReference type="PROSITE" id="PS50949">
    <property type="entry name" value="HTH_GNTR"/>
    <property type="match status" value="1"/>
</dbReference>
<reference evidence="6 7" key="1">
    <citation type="submission" date="2022-10" db="EMBL/GenBank/DDBJ databases">
        <title>The complete genomes of actinobacterial strains from the NBC collection.</title>
        <authorList>
            <person name="Joergensen T.S."/>
            <person name="Alvarez Arevalo M."/>
            <person name="Sterndorff E.B."/>
            <person name="Faurdal D."/>
            <person name="Vuksanovic O."/>
            <person name="Mourched A.-S."/>
            <person name="Charusanti P."/>
            <person name="Shaw S."/>
            <person name="Blin K."/>
            <person name="Weber T."/>
        </authorList>
    </citation>
    <scope>NUCLEOTIDE SEQUENCE [LARGE SCALE GENOMIC DNA]</scope>
    <source>
        <strain evidence="6 7">NBC_00123</strain>
    </source>
</reference>
<feature type="compositionally biased region" description="Low complexity" evidence="4">
    <location>
        <begin position="381"/>
        <end position="393"/>
    </location>
</feature>
<dbReference type="EMBL" id="CP108188">
    <property type="protein sequence ID" value="WTR68577.1"/>
    <property type="molecule type" value="Genomic_DNA"/>
</dbReference>
<name>A0ABZ1L251_9ACTN</name>
<dbReference type="RefSeq" id="WP_327165646.1">
    <property type="nucleotide sequence ID" value="NZ_CP108188.1"/>
</dbReference>
<keyword evidence="1" id="KW-0805">Transcription regulation</keyword>
<evidence type="ECO:0000256" key="3">
    <source>
        <dbReference type="ARBA" id="ARBA00023163"/>
    </source>
</evidence>
<dbReference type="SMART" id="SM00345">
    <property type="entry name" value="HTH_GNTR"/>
    <property type="match status" value="1"/>
</dbReference>
<dbReference type="SUPFAM" id="SSF53822">
    <property type="entry name" value="Periplasmic binding protein-like I"/>
    <property type="match status" value="1"/>
</dbReference>
<dbReference type="InterPro" id="IPR036388">
    <property type="entry name" value="WH-like_DNA-bd_sf"/>
</dbReference>
<keyword evidence="7" id="KW-1185">Reference proteome</keyword>
<keyword evidence="2" id="KW-0238">DNA-binding</keyword>
<evidence type="ECO:0000256" key="2">
    <source>
        <dbReference type="ARBA" id="ARBA00023125"/>
    </source>
</evidence>
<feature type="compositionally biased region" description="Gly residues" evidence="4">
    <location>
        <begin position="371"/>
        <end position="380"/>
    </location>
</feature>
<proteinExistence type="predicted"/>
<dbReference type="InterPro" id="IPR000524">
    <property type="entry name" value="Tscrpt_reg_HTH_GntR"/>
</dbReference>
<sequence>MTGRETPASGRELKFRALMAELRRGILDGTWPPGSKLPTERALATETGLSVTTVRRAYEDLVALGLVERRQGAGTFAAHRPERGDTGRRIVGVLVPDTTFYYPRVLQGIERELAAAGARLVLACSHYDPDEEDAAVERLLSAGVHGLLLVPSLHTATDPGRRAEELLALPVPAVLVERRLAAHGPGDPTEHVCTDHEGGAYDAVRHLRALGHERIGLVVRTDAPTTAPIESGFARALGDFGLPEAPPYERDVMARWDPDRADRALAALRAAGVTAALCFGDREAALILGAARRAGARVPDDLALISYDNEFADVAETPLTAVSPPKYALGRLAAQILLRRLAEGEAAPLHQVQLRPRLVVRASCGGGRGGGRGGVGGAGAAGHDTGGAQKSKE</sequence>
<organism evidence="6 7">
    <name type="scientific">Streptomyces zaomyceticus</name>
    <dbReference type="NCBI Taxonomy" id="68286"/>
    <lineage>
        <taxon>Bacteria</taxon>
        <taxon>Bacillati</taxon>
        <taxon>Actinomycetota</taxon>
        <taxon>Actinomycetes</taxon>
        <taxon>Kitasatosporales</taxon>
        <taxon>Streptomycetaceae</taxon>
        <taxon>Streptomyces</taxon>
    </lineage>
</organism>
<evidence type="ECO:0000256" key="4">
    <source>
        <dbReference type="SAM" id="MobiDB-lite"/>
    </source>
</evidence>
<evidence type="ECO:0000313" key="6">
    <source>
        <dbReference type="EMBL" id="WTR68577.1"/>
    </source>
</evidence>
<dbReference type="InterPro" id="IPR046335">
    <property type="entry name" value="LacI/GalR-like_sensor"/>
</dbReference>
<accession>A0ABZ1L251</accession>
<dbReference type="Pfam" id="PF13377">
    <property type="entry name" value="Peripla_BP_3"/>
    <property type="match status" value="1"/>
</dbReference>